<accession>A0A841FPX0</accession>
<dbReference type="PANTHER" id="PTHR40053">
    <property type="entry name" value="SPORULATION-CONTROL PROTEIN SPO0M"/>
    <property type="match status" value="1"/>
</dbReference>
<keyword evidence="2" id="KW-1185">Reference proteome</keyword>
<dbReference type="EMBL" id="JACHGT010000010">
    <property type="protein sequence ID" value="MBB6036883.1"/>
    <property type="molecule type" value="Genomic_DNA"/>
</dbReference>
<evidence type="ECO:0000313" key="1">
    <source>
        <dbReference type="EMBL" id="MBB6036883.1"/>
    </source>
</evidence>
<dbReference type="InterPro" id="IPR009776">
    <property type="entry name" value="Spore_0_M"/>
</dbReference>
<dbReference type="PANTHER" id="PTHR40053:SF1">
    <property type="entry name" value="SPORULATION-CONTROL PROTEIN SPO0M"/>
    <property type="match status" value="1"/>
</dbReference>
<sequence>MVFEKLPRAFGVGGPGVNTVLDRARMRPGDQVTGQVHLDGGDIDADVEPIALSLITWAEGGEVVEFHRADVCGPFRLAAGERRSIAFTFGVPWEAPLSGADGPLVGVRAGEGDIDPLHVAPLPSQERVLDAFTRLGFTRAKAALEHGRVGGQHQELPFFAELGFRPPPGHTGAAGEVGLAFVADRHHLAVVLAADGRRGAAGDFGRWIFPHETAIRTDWEGLVTDWLDELPERFPRTLSGGPVPAGG</sequence>
<protein>
    <submittedName>
        <fullName evidence="1">Sporulation-control protein</fullName>
    </submittedName>
</protein>
<dbReference type="Proteomes" id="UP000548476">
    <property type="component" value="Unassembled WGS sequence"/>
</dbReference>
<reference evidence="1 2" key="1">
    <citation type="submission" date="2020-08" db="EMBL/GenBank/DDBJ databases">
        <title>Genomic Encyclopedia of Type Strains, Phase IV (KMG-IV): sequencing the most valuable type-strain genomes for metagenomic binning, comparative biology and taxonomic classification.</title>
        <authorList>
            <person name="Goeker M."/>
        </authorList>
    </citation>
    <scope>NUCLEOTIDE SEQUENCE [LARGE SCALE GENOMIC DNA]</scope>
    <source>
        <strain evidence="1 2">YIM 65646</strain>
    </source>
</reference>
<dbReference type="Pfam" id="PF07070">
    <property type="entry name" value="Spo0M"/>
    <property type="match status" value="1"/>
</dbReference>
<gene>
    <name evidence="1" type="ORF">HNR73_004756</name>
</gene>
<dbReference type="AlphaFoldDB" id="A0A841FPX0"/>
<dbReference type="RefSeq" id="WP_184789714.1">
    <property type="nucleotide sequence ID" value="NZ_BONT01000058.1"/>
</dbReference>
<name>A0A841FPX0_9ACTN</name>
<proteinExistence type="predicted"/>
<evidence type="ECO:0000313" key="2">
    <source>
        <dbReference type="Proteomes" id="UP000548476"/>
    </source>
</evidence>
<comment type="caution">
    <text evidence="1">The sequence shown here is derived from an EMBL/GenBank/DDBJ whole genome shotgun (WGS) entry which is preliminary data.</text>
</comment>
<organism evidence="1 2">
    <name type="scientific">Phytomonospora endophytica</name>
    <dbReference type="NCBI Taxonomy" id="714109"/>
    <lineage>
        <taxon>Bacteria</taxon>
        <taxon>Bacillati</taxon>
        <taxon>Actinomycetota</taxon>
        <taxon>Actinomycetes</taxon>
        <taxon>Micromonosporales</taxon>
        <taxon>Micromonosporaceae</taxon>
        <taxon>Phytomonospora</taxon>
    </lineage>
</organism>